<reference evidence="1 2" key="1">
    <citation type="submission" date="2020-08" db="EMBL/GenBank/DDBJ databases">
        <title>Cohnella phylogeny.</title>
        <authorList>
            <person name="Dunlap C."/>
        </authorList>
    </citation>
    <scope>NUCLEOTIDE SEQUENCE [LARGE SCALE GENOMIC DNA]</scope>
    <source>
        <strain evidence="1 2">DSM 28246</strain>
    </source>
</reference>
<comment type="caution">
    <text evidence="1">The sequence shown here is derived from an EMBL/GenBank/DDBJ whole genome shotgun (WGS) entry which is preliminary data.</text>
</comment>
<accession>A0A7X0VGL5</accession>
<keyword evidence="2" id="KW-1185">Reference proteome</keyword>
<evidence type="ECO:0000313" key="1">
    <source>
        <dbReference type="EMBL" id="MBB6672971.1"/>
    </source>
</evidence>
<protein>
    <submittedName>
        <fullName evidence="1">Uncharacterized protein</fullName>
    </submittedName>
</protein>
<gene>
    <name evidence="1" type="ORF">H7C19_20020</name>
</gene>
<dbReference type="EMBL" id="JACJVP010000032">
    <property type="protein sequence ID" value="MBB6672971.1"/>
    <property type="molecule type" value="Genomic_DNA"/>
</dbReference>
<evidence type="ECO:0000313" key="2">
    <source>
        <dbReference type="Proteomes" id="UP000547209"/>
    </source>
</evidence>
<dbReference type="AlphaFoldDB" id="A0A7X0VGL5"/>
<dbReference type="Proteomes" id="UP000547209">
    <property type="component" value="Unassembled WGS sequence"/>
</dbReference>
<dbReference type="RefSeq" id="WP_185670820.1">
    <property type="nucleotide sequence ID" value="NZ_JACJVP010000032.1"/>
</dbReference>
<name>A0A7X0VGL5_9BACL</name>
<sequence>MAEFKKHAAIPAFVAAIALLIAIAVQTYGMRDNGTFALKDLTGSRDAIGDVAIGGELLDGYHRTNFRLQAGTVTTHTAIFEQPRSADMYTYNPGMAKRIDDMQFNVSGIGTYEITSYKLTNPDAYFIPVGSAEVTPAISNGKTNSATFANQPEYGVAKVGDKVYFTVPVSAEFTGKSGIYELRFHQWGLPPAVDRKQYAARKVAEINLDANASPEQPHIEVLGLEAVGAKLILLSVEGPTLKISSYDSDSGKLLGEASVPDFYLPGRPGEKPAGTNGYVENYEAYADPAQDMLNVSFRGSEGRRLILSFDVSRGVQVVNTVQADLAEGANLGYGDTNYMSYRNGKLYVLRNIHEARTSDASPMYDLALPQHFYIYVYAQSKLVYRGELLTDRNEDNMEMIYGQASRGGFSYDSMDYRRFANLSVASIPAAGGTEHD</sequence>
<proteinExistence type="predicted"/>
<organism evidence="1 2">
    <name type="scientific">Cohnella nanjingensis</name>
    <dbReference type="NCBI Taxonomy" id="1387779"/>
    <lineage>
        <taxon>Bacteria</taxon>
        <taxon>Bacillati</taxon>
        <taxon>Bacillota</taxon>
        <taxon>Bacilli</taxon>
        <taxon>Bacillales</taxon>
        <taxon>Paenibacillaceae</taxon>
        <taxon>Cohnella</taxon>
    </lineage>
</organism>